<feature type="region of interest" description="Disordered" evidence="1">
    <location>
        <begin position="1"/>
        <end position="103"/>
    </location>
</feature>
<gene>
    <name evidence="2" type="ORF">Purlil1_944</name>
</gene>
<reference evidence="2 3" key="1">
    <citation type="journal article" date="2024" name="Microbiol. Resour. Announc.">
        <title>Genome annotations for the ascomycete fungi Trichoderma harzianum, Trichoderma aggressivum, and Purpureocillium lilacinum.</title>
        <authorList>
            <person name="Beijen E.P.W."/>
            <person name="Ohm R.A."/>
        </authorList>
    </citation>
    <scope>NUCLEOTIDE SEQUENCE [LARGE SCALE GENOMIC DNA]</scope>
    <source>
        <strain evidence="2 3">CBS 150709</strain>
    </source>
</reference>
<accession>A0ABR0CDF7</accession>
<organism evidence="2 3">
    <name type="scientific">Purpureocillium lilacinum</name>
    <name type="common">Paecilomyces lilacinus</name>
    <dbReference type="NCBI Taxonomy" id="33203"/>
    <lineage>
        <taxon>Eukaryota</taxon>
        <taxon>Fungi</taxon>
        <taxon>Dikarya</taxon>
        <taxon>Ascomycota</taxon>
        <taxon>Pezizomycotina</taxon>
        <taxon>Sordariomycetes</taxon>
        <taxon>Hypocreomycetidae</taxon>
        <taxon>Hypocreales</taxon>
        <taxon>Ophiocordycipitaceae</taxon>
        <taxon>Purpureocillium</taxon>
    </lineage>
</organism>
<dbReference type="Proteomes" id="UP001287286">
    <property type="component" value="Unassembled WGS sequence"/>
</dbReference>
<evidence type="ECO:0000256" key="1">
    <source>
        <dbReference type="SAM" id="MobiDB-lite"/>
    </source>
</evidence>
<feature type="compositionally biased region" description="Basic and acidic residues" evidence="1">
    <location>
        <begin position="63"/>
        <end position="81"/>
    </location>
</feature>
<comment type="caution">
    <text evidence="2">The sequence shown here is derived from an EMBL/GenBank/DDBJ whole genome shotgun (WGS) entry which is preliminary data.</text>
</comment>
<protein>
    <recommendedName>
        <fullName evidence="4">CCHC-type domain-containing protein</fullName>
    </recommendedName>
</protein>
<sequence length="359" mass="39210">MARRGRSGAFGRRGGRGGGRGGGNAGHGRGRGRGRNGQGAEGSGNARQRQEERRNDPGSGSRMELHDVDHITWEDVRDANGRRTGRRTVIHDGNGDGRQDNVQAPMDGNTHGKVMCVTSGENAIAAIDRVRLNSGCNKVYILAYPDFRDDSPEQAPPEQVGAKRVRLSDDSQTIDDAGHSAAKRVRRGGAFTGVSCTGEENNVPSGLDEAVKRCGACGKSSHELDSCVRPSRDGTLRGCPMCNSAGHDVDQCARWSLMTIEEKFMVLVVGRGRMVPLCTATDQLWYQIFEEHLRSGSGLTMPTSFPLTREFGLAYRDDEEELASWEAFYETHDRNVLPLDLKTRDVNAVRRFFAGAAYQ</sequence>
<name>A0ABR0CDF7_PURLI</name>
<evidence type="ECO:0008006" key="4">
    <source>
        <dbReference type="Google" id="ProtNLM"/>
    </source>
</evidence>
<proteinExistence type="predicted"/>
<dbReference type="EMBL" id="JAWRVI010000003">
    <property type="protein sequence ID" value="KAK4094339.1"/>
    <property type="molecule type" value="Genomic_DNA"/>
</dbReference>
<feature type="compositionally biased region" description="Gly residues" evidence="1">
    <location>
        <begin position="16"/>
        <end position="27"/>
    </location>
</feature>
<feature type="region of interest" description="Disordered" evidence="1">
    <location>
        <begin position="150"/>
        <end position="170"/>
    </location>
</feature>
<evidence type="ECO:0000313" key="3">
    <source>
        <dbReference type="Proteomes" id="UP001287286"/>
    </source>
</evidence>
<feature type="compositionally biased region" description="Basic and acidic residues" evidence="1">
    <location>
        <begin position="89"/>
        <end position="99"/>
    </location>
</feature>
<keyword evidence="3" id="KW-1185">Reference proteome</keyword>
<evidence type="ECO:0000313" key="2">
    <source>
        <dbReference type="EMBL" id="KAK4094339.1"/>
    </source>
</evidence>